<evidence type="ECO:0000256" key="1">
    <source>
        <dbReference type="SAM" id="Phobius"/>
    </source>
</evidence>
<reference evidence="3 4" key="1">
    <citation type="submission" date="2018-04" db="EMBL/GenBank/DDBJ databases">
        <title>Genomic Encyclopedia of Archaeal and Bacterial Type Strains, Phase II (KMG-II): from individual species to whole genera.</title>
        <authorList>
            <person name="Goeker M."/>
        </authorList>
    </citation>
    <scope>NUCLEOTIDE SEQUENCE [LARGE SCALE GENOMIC DNA]</scope>
    <source>
        <strain evidence="3 4">DSM 26809</strain>
    </source>
</reference>
<evidence type="ECO:0000313" key="3">
    <source>
        <dbReference type="EMBL" id="PTQ99939.1"/>
    </source>
</evidence>
<gene>
    <name evidence="3" type="ORF">C8P68_102769</name>
</gene>
<dbReference type="OrthoDB" id="798534at2"/>
<dbReference type="EMBL" id="QAOQ01000002">
    <property type="protein sequence ID" value="PTQ99939.1"/>
    <property type="molecule type" value="Genomic_DNA"/>
</dbReference>
<dbReference type="AlphaFoldDB" id="A0A2T5JDU1"/>
<name>A0A2T5JDU1_9SPHI</name>
<keyword evidence="1" id="KW-0812">Transmembrane</keyword>
<feature type="domain" description="CBU-0592-like" evidence="2">
    <location>
        <begin position="5"/>
        <end position="75"/>
    </location>
</feature>
<feature type="transmembrane region" description="Helical" evidence="1">
    <location>
        <begin position="6"/>
        <end position="23"/>
    </location>
</feature>
<sequence>MKLSDIIASVGVVILLIAFVLNVQKKLSANSRPYTAMNFIGAGLCCLSSYMISFYPFVVLESVWATFALVSFFRVPRGTSVKER</sequence>
<dbReference type="NCBIfam" id="NF047864">
    <property type="entry name" value="CBU_0592_membra"/>
    <property type="match status" value="1"/>
</dbReference>
<accession>A0A2T5JDU1</accession>
<protein>
    <recommendedName>
        <fullName evidence="2">CBU-0592-like domain-containing protein</fullName>
    </recommendedName>
</protein>
<dbReference type="InterPro" id="IPR058058">
    <property type="entry name" value="CBU_0592-like"/>
</dbReference>
<proteinExistence type="predicted"/>
<keyword evidence="1" id="KW-0472">Membrane</keyword>
<keyword evidence="1" id="KW-1133">Transmembrane helix</keyword>
<feature type="transmembrane region" description="Helical" evidence="1">
    <location>
        <begin position="35"/>
        <end position="52"/>
    </location>
</feature>
<evidence type="ECO:0000313" key="4">
    <source>
        <dbReference type="Proteomes" id="UP000244168"/>
    </source>
</evidence>
<keyword evidence="4" id="KW-1185">Reference proteome</keyword>
<organism evidence="3 4">
    <name type="scientific">Mucilaginibacter yixingensis</name>
    <dbReference type="NCBI Taxonomy" id="1295612"/>
    <lineage>
        <taxon>Bacteria</taxon>
        <taxon>Pseudomonadati</taxon>
        <taxon>Bacteroidota</taxon>
        <taxon>Sphingobacteriia</taxon>
        <taxon>Sphingobacteriales</taxon>
        <taxon>Sphingobacteriaceae</taxon>
        <taxon>Mucilaginibacter</taxon>
    </lineage>
</organism>
<dbReference type="Proteomes" id="UP000244168">
    <property type="component" value="Unassembled WGS sequence"/>
</dbReference>
<dbReference type="Pfam" id="PF26604">
    <property type="entry name" value="CBU_0592"/>
    <property type="match status" value="1"/>
</dbReference>
<comment type="caution">
    <text evidence="3">The sequence shown here is derived from an EMBL/GenBank/DDBJ whole genome shotgun (WGS) entry which is preliminary data.</text>
</comment>
<evidence type="ECO:0000259" key="2">
    <source>
        <dbReference type="Pfam" id="PF26604"/>
    </source>
</evidence>
<dbReference type="RefSeq" id="WP_107827842.1">
    <property type="nucleotide sequence ID" value="NZ_CP160205.1"/>
</dbReference>